<feature type="transmembrane region" description="Helical" evidence="1">
    <location>
        <begin position="67"/>
        <end position="85"/>
    </location>
</feature>
<keyword evidence="1" id="KW-1133">Transmembrane helix</keyword>
<accession>A0AAU8A9D2</accession>
<dbReference type="RefSeq" id="WP_079547755.1">
    <property type="nucleotide sequence ID" value="NZ_CP117826.1"/>
</dbReference>
<evidence type="ECO:0000256" key="1">
    <source>
        <dbReference type="SAM" id="Phobius"/>
    </source>
</evidence>
<evidence type="ECO:0008006" key="3">
    <source>
        <dbReference type="Google" id="ProtNLM"/>
    </source>
</evidence>
<feature type="transmembrane region" description="Helical" evidence="1">
    <location>
        <begin position="43"/>
        <end position="61"/>
    </location>
</feature>
<reference evidence="2" key="1">
    <citation type="submission" date="2023-02" db="EMBL/GenBank/DDBJ databases">
        <title>Gut commensal Christensenella minuta modulates host metabolism via a new class of secondary bile acids.</title>
        <authorList>
            <person name="Liu C."/>
        </authorList>
    </citation>
    <scope>NUCLEOTIDE SEQUENCE</scope>
    <source>
        <strain evidence="2">CA70</strain>
    </source>
</reference>
<dbReference type="EMBL" id="CP117826">
    <property type="protein sequence ID" value="XCC62440.1"/>
    <property type="molecule type" value="Genomic_DNA"/>
</dbReference>
<keyword evidence="1" id="KW-0472">Membrane</keyword>
<keyword evidence="1" id="KW-0812">Transmembrane</keyword>
<sequence length="186" mass="21558">MNPMFINQYIVSEDTAPKYHYLSAAVSEEPETLSRHNERPGKVIRGIGLTAAAILSIFCLMVEEYGLMAVGLLLAAVYVYRIFFVKRKTDIDVGRPVFLNTMSELKWIRIIRFCEHHIEVEDPKYGGNYQYGNVIRRSEEPLYCTLWFTDRTSLRILKNGFITGTYSDFETFIDRIILNNINKGNR</sequence>
<protein>
    <recommendedName>
        <fullName evidence="3">YcxB-like protein domain-containing protein</fullName>
    </recommendedName>
</protein>
<organism evidence="2">
    <name type="scientific">Christensenella massiliensis</name>
    <dbReference type="NCBI Taxonomy" id="1805714"/>
    <lineage>
        <taxon>Bacteria</taxon>
        <taxon>Bacillati</taxon>
        <taxon>Bacillota</taxon>
        <taxon>Clostridia</taxon>
        <taxon>Christensenellales</taxon>
        <taxon>Christensenellaceae</taxon>
        <taxon>Christensenella</taxon>
    </lineage>
</organism>
<proteinExistence type="predicted"/>
<dbReference type="AlphaFoldDB" id="A0AAU8A9D2"/>
<evidence type="ECO:0000313" key="2">
    <source>
        <dbReference type="EMBL" id="XCC62440.1"/>
    </source>
</evidence>
<name>A0AAU8A9D2_9FIRM</name>
<gene>
    <name evidence="2" type="ORF">PUP29_00450</name>
</gene>